<dbReference type="PROSITE" id="PS51007">
    <property type="entry name" value="CYTC"/>
    <property type="match status" value="1"/>
</dbReference>
<dbReference type="Proteomes" id="UP000003586">
    <property type="component" value="Chromosome"/>
</dbReference>
<evidence type="ECO:0000256" key="2">
    <source>
        <dbReference type="ARBA" id="ARBA00022723"/>
    </source>
</evidence>
<proteinExistence type="predicted"/>
<dbReference type="RefSeq" id="WP_008586557.1">
    <property type="nucleotide sequence ID" value="NZ_CP007035.1"/>
</dbReference>
<accession>W0EZ12</accession>
<dbReference type="Gene3D" id="1.10.760.10">
    <property type="entry name" value="Cytochrome c-like domain"/>
    <property type="match status" value="1"/>
</dbReference>
<keyword evidence="2 4" id="KW-0479">Metal-binding</keyword>
<dbReference type="GO" id="GO:0020037">
    <property type="term" value="F:heme binding"/>
    <property type="evidence" value="ECO:0007669"/>
    <property type="project" value="InterPro"/>
</dbReference>
<dbReference type="InterPro" id="IPR036909">
    <property type="entry name" value="Cyt_c-like_dom_sf"/>
</dbReference>
<evidence type="ECO:0000259" key="5">
    <source>
        <dbReference type="PROSITE" id="PS51007"/>
    </source>
</evidence>
<evidence type="ECO:0000256" key="3">
    <source>
        <dbReference type="ARBA" id="ARBA00023004"/>
    </source>
</evidence>
<dbReference type="PANTHER" id="PTHR40394:SF2">
    <property type="entry name" value="QUINOL:CYTOCHROME C OXIDOREDUCTASE MEMBRANE PROTEIN"/>
    <property type="match status" value="1"/>
</dbReference>
<dbReference type="GO" id="GO:0009055">
    <property type="term" value="F:electron transfer activity"/>
    <property type="evidence" value="ECO:0007669"/>
    <property type="project" value="InterPro"/>
</dbReference>
<evidence type="ECO:0000313" key="6">
    <source>
        <dbReference type="EMBL" id="AHF16012.1"/>
    </source>
</evidence>
<dbReference type="InterPro" id="IPR009056">
    <property type="entry name" value="Cyt_c-like_dom"/>
</dbReference>
<dbReference type="SUPFAM" id="SSF46626">
    <property type="entry name" value="Cytochrome c"/>
    <property type="match status" value="1"/>
</dbReference>
<keyword evidence="7" id="KW-1185">Reference proteome</keyword>
<dbReference type="STRING" id="929713.NIASO_14305"/>
<dbReference type="Pfam" id="PF13442">
    <property type="entry name" value="Cytochrome_CBB3"/>
    <property type="match status" value="1"/>
</dbReference>
<keyword evidence="3 4" id="KW-0408">Iron</keyword>
<reference evidence="6 7" key="1">
    <citation type="submission" date="2013-12" db="EMBL/GenBank/DDBJ databases">
        <authorList>
            <consortium name="DOE Joint Genome Institute"/>
            <person name="Eisen J."/>
            <person name="Huntemann M."/>
            <person name="Han J."/>
            <person name="Chen A."/>
            <person name="Kyrpides N."/>
            <person name="Mavromatis K."/>
            <person name="Markowitz V."/>
            <person name="Palaniappan K."/>
            <person name="Ivanova N."/>
            <person name="Schaumberg A."/>
            <person name="Pati A."/>
            <person name="Liolios K."/>
            <person name="Nordberg H.P."/>
            <person name="Cantor M.N."/>
            <person name="Hua S.X."/>
            <person name="Woyke T."/>
        </authorList>
    </citation>
    <scope>NUCLEOTIDE SEQUENCE [LARGE SCALE GENOMIC DNA]</scope>
    <source>
        <strain evidence="7">DSM 19437</strain>
    </source>
</reference>
<keyword evidence="1 4" id="KW-0349">Heme</keyword>
<dbReference type="KEGG" id="nso:NIASO_14305"/>
<organism evidence="6 7">
    <name type="scientific">Niabella soli DSM 19437</name>
    <dbReference type="NCBI Taxonomy" id="929713"/>
    <lineage>
        <taxon>Bacteria</taxon>
        <taxon>Pseudomonadati</taxon>
        <taxon>Bacteroidota</taxon>
        <taxon>Chitinophagia</taxon>
        <taxon>Chitinophagales</taxon>
        <taxon>Chitinophagaceae</taxon>
        <taxon>Niabella</taxon>
    </lineage>
</organism>
<dbReference type="HOGENOM" id="CLU_088548_0_0_10"/>
<dbReference type="eggNOG" id="COG2010">
    <property type="taxonomic scope" value="Bacteria"/>
</dbReference>
<protein>
    <submittedName>
        <fullName evidence="6">Quinol:cytochrome C oxidoreductase</fullName>
    </submittedName>
</protein>
<name>W0EZ12_9BACT</name>
<dbReference type="AlphaFoldDB" id="W0EZ12"/>
<dbReference type="PROSITE" id="PS51257">
    <property type="entry name" value="PROKAR_LIPOPROTEIN"/>
    <property type="match status" value="1"/>
</dbReference>
<evidence type="ECO:0000256" key="1">
    <source>
        <dbReference type="ARBA" id="ARBA00022617"/>
    </source>
</evidence>
<dbReference type="EMBL" id="CP007035">
    <property type="protein sequence ID" value="AHF16012.1"/>
    <property type="molecule type" value="Genomic_DNA"/>
</dbReference>
<evidence type="ECO:0000256" key="4">
    <source>
        <dbReference type="PROSITE-ProRule" id="PRU00433"/>
    </source>
</evidence>
<dbReference type="GO" id="GO:0046872">
    <property type="term" value="F:metal ion binding"/>
    <property type="evidence" value="ECO:0007669"/>
    <property type="project" value="UniProtKB-KW"/>
</dbReference>
<feature type="domain" description="Cytochrome c" evidence="5">
    <location>
        <begin position="99"/>
        <end position="188"/>
    </location>
</feature>
<gene>
    <name evidence="6" type="ORF">NIASO_14305</name>
</gene>
<evidence type="ECO:0000313" key="7">
    <source>
        <dbReference type="Proteomes" id="UP000003586"/>
    </source>
</evidence>
<dbReference type="PANTHER" id="PTHR40394">
    <property type="entry name" value="LIPOPROTEIN-RELATED"/>
    <property type="match status" value="1"/>
</dbReference>
<sequence>MNKYFTTIAVFSAILVGCGADKQPGHSYMPDMTYSQAYETYASTSDLTKEGVFYNRRPVPGTVARGEDAEYMFTLAHDSAGYAQSAQLKSPLDSAGTAIDMKEAERLYLVNCGICHGAKLDGNGPLFKGGDGPFTAAPKNFMAADMKAMAPGTMFYSVTYGKGQMGSYASQISPKQRWEIIAFIKSKQGGGAPAAAPGAAKTDSAAAKTVTKVDAKATAKK</sequence>